<keyword evidence="8" id="KW-1185">Reference proteome</keyword>
<dbReference type="Proteomes" id="UP001583280">
    <property type="component" value="Unassembled WGS sequence"/>
</dbReference>
<proteinExistence type="inferred from homology"/>
<comment type="similarity">
    <text evidence="2">Belongs to the FIP1 family.</text>
</comment>
<evidence type="ECO:0000256" key="3">
    <source>
        <dbReference type="ARBA" id="ARBA00022664"/>
    </source>
</evidence>
<dbReference type="InterPro" id="IPR007854">
    <property type="entry name" value="Fip1_dom"/>
</dbReference>
<evidence type="ECO:0000313" key="8">
    <source>
        <dbReference type="Proteomes" id="UP001583280"/>
    </source>
</evidence>
<feature type="region of interest" description="Disordered" evidence="5">
    <location>
        <begin position="25"/>
        <end position="174"/>
    </location>
</feature>
<evidence type="ECO:0000256" key="2">
    <source>
        <dbReference type="ARBA" id="ARBA00007459"/>
    </source>
</evidence>
<evidence type="ECO:0000256" key="5">
    <source>
        <dbReference type="SAM" id="MobiDB-lite"/>
    </source>
</evidence>
<feature type="compositionally biased region" description="Acidic residues" evidence="5">
    <location>
        <begin position="49"/>
        <end position="71"/>
    </location>
</feature>
<name>A0ABR3ZAV7_9PEZI</name>
<keyword evidence="4" id="KW-0539">Nucleus</keyword>
<gene>
    <name evidence="7" type="primary">FIP1</name>
    <name evidence="7" type="ORF">Cpir12675_002146</name>
</gene>
<protein>
    <submittedName>
        <fullName evidence="7">Cleavage polyadenylation factor subunit fip1</fullName>
    </submittedName>
</protein>
<keyword evidence="3" id="KW-0507">mRNA processing</keyword>
<feature type="compositionally biased region" description="Gly residues" evidence="5">
    <location>
        <begin position="362"/>
        <end position="372"/>
    </location>
</feature>
<comment type="subcellular location">
    <subcellularLocation>
        <location evidence="1">Nucleus</location>
    </subcellularLocation>
</comment>
<evidence type="ECO:0000313" key="7">
    <source>
        <dbReference type="EMBL" id="KAL1897803.1"/>
    </source>
</evidence>
<feature type="compositionally biased region" description="Polar residues" evidence="5">
    <location>
        <begin position="118"/>
        <end position="147"/>
    </location>
</feature>
<evidence type="ECO:0000256" key="1">
    <source>
        <dbReference type="ARBA" id="ARBA00004123"/>
    </source>
</evidence>
<sequence>MSTPPMDIDDDLYSNEGEAVATITATKAEQSTNKQAVGDAASESKGDFENDAEEAQDGEREDEDEDSDIDIIIDHQDEANADSGQQPKPSDSCTNPQRSTLDETTGKTSAAEDDTKHTPNTASAASTHLTGDSEVPTTAGPSSTTSVAPLPVPSADSEAKASSSSKIDINSNPIYKPAGKPIMSVVIDTDLGENDKPWRQPGTDVSDYFNYGFDEFTWALYAVKQENIRNEFNADAVLANQKKMMEEFNSMMMGGMPGGIPGGMPGGGMDPSMMPPEMQQMLQQMMGGGGGTGMGGMDMSQMDASMFNGGGNVGNGPPSSITAGGGNSEAQGGVSGNQEGFNGNTGVGQFGGMQGAGDFGRHNNGGGFMGRGRGGRSHWYLG</sequence>
<organism evidence="7 8">
    <name type="scientific">Ceratocystis pirilliformis</name>
    <dbReference type="NCBI Taxonomy" id="259994"/>
    <lineage>
        <taxon>Eukaryota</taxon>
        <taxon>Fungi</taxon>
        <taxon>Dikarya</taxon>
        <taxon>Ascomycota</taxon>
        <taxon>Pezizomycotina</taxon>
        <taxon>Sordariomycetes</taxon>
        <taxon>Hypocreomycetidae</taxon>
        <taxon>Microascales</taxon>
        <taxon>Ceratocystidaceae</taxon>
        <taxon>Ceratocystis</taxon>
    </lineage>
</organism>
<reference evidence="7 8" key="1">
    <citation type="journal article" date="2024" name="IMA Fungus">
        <title>IMA Genome - F19 : A genome assembly and annotation guide to empower mycologists, including annotated draft genome sequences of Ceratocystis pirilliformis, Diaporthe australafricana, Fusarium ophioides, Paecilomyces lecythidis, and Sporothrix stenoceras.</title>
        <authorList>
            <person name="Aylward J."/>
            <person name="Wilson A.M."/>
            <person name="Visagie C.M."/>
            <person name="Spraker J."/>
            <person name="Barnes I."/>
            <person name="Buitendag C."/>
            <person name="Ceriani C."/>
            <person name="Del Mar Angel L."/>
            <person name="du Plessis D."/>
            <person name="Fuchs T."/>
            <person name="Gasser K."/>
            <person name="Kramer D."/>
            <person name="Li W."/>
            <person name="Munsamy K."/>
            <person name="Piso A."/>
            <person name="Price J.L."/>
            <person name="Sonnekus B."/>
            <person name="Thomas C."/>
            <person name="van der Nest A."/>
            <person name="van Dijk A."/>
            <person name="van Heerden A."/>
            <person name="van Vuuren N."/>
            <person name="Yilmaz N."/>
            <person name="Duong T.A."/>
            <person name="van der Merwe N.A."/>
            <person name="Wingfield M.J."/>
            <person name="Wingfield B.D."/>
        </authorList>
    </citation>
    <scope>NUCLEOTIDE SEQUENCE [LARGE SCALE GENOMIC DNA]</scope>
    <source>
        <strain evidence="7 8">CMW 12675</strain>
    </source>
</reference>
<feature type="compositionally biased region" description="Polar residues" evidence="5">
    <location>
        <begin position="25"/>
        <end position="35"/>
    </location>
</feature>
<dbReference type="PANTHER" id="PTHR13484:SF0">
    <property type="entry name" value="PRE-MRNA 3'-END-PROCESSING FACTOR FIP1"/>
    <property type="match status" value="1"/>
</dbReference>
<comment type="caution">
    <text evidence="7">The sequence shown here is derived from an EMBL/GenBank/DDBJ whole genome shotgun (WGS) entry which is preliminary data.</text>
</comment>
<feature type="region of interest" description="Disordered" evidence="5">
    <location>
        <begin position="362"/>
        <end position="382"/>
    </location>
</feature>
<dbReference type="Pfam" id="PF05182">
    <property type="entry name" value="Fip1"/>
    <property type="match status" value="1"/>
</dbReference>
<dbReference type="InterPro" id="IPR051187">
    <property type="entry name" value="Pre-mRNA_3'-end_processing_reg"/>
</dbReference>
<dbReference type="PANTHER" id="PTHR13484">
    <property type="entry name" value="FIP1-LIKE 1 PROTEIN"/>
    <property type="match status" value="1"/>
</dbReference>
<evidence type="ECO:0000259" key="6">
    <source>
        <dbReference type="Pfam" id="PF05182"/>
    </source>
</evidence>
<feature type="compositionally biased region" description="Low complexity" evidence="5">
    <location>
        <begin position="154"/>
        <end position="172"/>
    </location>
</feature>
<evidence type="ECO:0000256" key="4">
    <source>
        <dbReference type="ARBA" id="ARBA00023242"/>
    </source>
</evidence>
<feature type="region of interest" description="Disordered" evidence="5">
    <location>
        <begin position="310"/>
        <end position="346"/>
    </location>
</feature>
<dbReference type="EMBL" id="JAWDJO010000039">
    <property type="protein sequence ID" value="KAL1897803.1"/>
    <property type="molecule type" value="Genomic_DNA"/>
</dbReference>
<accession>A0ABR3ZAV7</accession>
<feature type="domain" description="Pre-mRNA polyadenylation factor Fip1" evidence="6">
    <location>
        <begin position="188"/>
        <end position="229"/>
    </location>
</feature>
<feature type="compositionally biased region" description="Polar residues" evidence="5">
    <location>
        <begin position="82"/>
        <end position="99"/>
    </location>
</feature>